<dbReference type="InterPro" id="IPR032466">
    <property type="entry name" value="Metal_Hydrolase"/>
</dbReference>
<dbReference type="PANTHER" id="PTHR22642">
    <property type="entry name" value="IMIDAZOLONEPROPIONASE"/>
    <property type="match status" value="1"/>
</dbReference>
<name>A0ABT8YRY9_9HYPH</name>
<proteinExistence type="predicted"/>
<reference evidence="2" key="2">
    <citation type="submission" date="2023-07" db="EMBL/GenBank/DDBJ databases">
        <authorList>
            <person name="Shen H."/>
        </authorList>
    </citation>
    <scope>NUCLEOTIDE SEQUENCE</scope>
    <source>
        <strain evidence="2">TNR-22</strain>
    </source>
</reference>
<dbReference type="Gene3D" id="3.10.310.70">
    <property type="match status" value="1"/>
</dbReference>
<keyword evidence="2" id="KW-0378">Hydrolase</keyword>
<accession>A0ABT8YRY9</accession>
<dbReference type="CDD" id="cd01300">
    <property type="entry name" value="YtcJ_like"/>
    <property type="match status" value="1"/>
</dbReference>
<dbReference type="InterPro" id="IPR033932">
    <property type="entry name" value="YtcJ-like"/>
</dbReference>
<evidence type="ECO:0000259" key="1">
    <source>
        <dbReference type="Pfam" id="PF07969"/>
    </source>
</evidence>
<protein>
    <submittedName>
        <fullName evidence="2">Amidohydrolase</fullName>
        <ecNumber evidence="2">3.5.-.-</ecNumber>
    </submittedName>
</protein>
<keyword evidence="3" id="KW-1185">Reference proteome</keyword>
<evidence type="ECO:0000313" key="3">
    <source>
        <dbReference type="Proteomes" id="UP001174932"/>
    </source>
</evidence>
<dbReference type="Proteomes" id="UP001174932">
    <property type="component" value="Unassembled WGS sequence"/>
</dbReference>
<organism evidence="2 3">
    <name type="scientific">Rhizobium alvei</name>
    <dbReference type="NCBI Taxonomy" id="1132659"/>
    <lineage>
        <taxon>Bacteria</taxon>
        <taxon>Pseudomonadati</taxon>
        <taxon>Pseudomonadota</taxon>
        <taxon>Alphaproteobacteria</taxon>
        <taxon>Hyphomicrobiales</taxon>
        <taxon>Rhizobiaceae</taxon>
        <taxon>Rhizobium/Agrobacterium group</taxon>
        <taxon>Rhizobium</taxon>
    </lineage>
</organism>
<dbReference type="Gene3D" id="2.30.40.10">
    <property type="entry name" value="Urease, subunit C, domain 1"/>
    <property type="match status" value="1"/>
</dbReference>
<dbReference type="SUPFAM" id="SSF51338">
    <property type="entry name" value="Composite domain of metallo-dependent hydrolases"/>
    <property type="match status" value="1"/>
</dbReference>
<dbReference type="SUPFAM" id="SSF51556">
    <property type="entry name" value="Metallo-dependent hydrolases"/>
    <property type="match status" value="1"/>
</dbReference>
<dbReference type="Pfam" id="PF07969">
    <property type="entry name" value="Amidohydro_3"/>
    <property type="match status" value="1"/>
</dbReference>
<dbReference type="Gene3D" id="3.20.20.140">
    <property type="entry name" value="Metal-dependent hydrolases"/>
    <property type="match status" value="1"/>
</dbReference>
<gene>
    <name evidence="2" type="ORF">Q4481_18405</name>
</gene>
<dbReference type="GO" id="GO:0016787">
    <property type="term" value="F:hydrolase activity"/>
    <property type="evidence" value="ECO:0007669"/>
    <property type="project" value="UniProtKB-KW"/>
</dbReference>
<dbReference type="InterPro" id="IPR011059">
    <property type="entry name" value="Metal-dep_hydrolase_composite"/>
</dbReference>
<dbReference type="EC" id="3.5.-.-" evidence="2"/>
<reference evidence="2" key="1">
    <citation type="journal article" date="2015" name="Int. J. Syst. Evol. Microbiol.">
        <title>Rhizobium alvei sp. nov., isolated from a freshwater river.</title>
        <authorList>
            <person name="Sheu S.Y."/>
            <person name="Huang H.W."/>
            <person name="Young C.C."/>
            <person name="Chen W.M."/>
        </authorList>
    </citation>
    <scope>NUCLEOTIDE SEQUENCE</scope>
    <source>
        <strain evidence="2">TNR-22</strain>
    </source>
</reference>
<dbReference type="RefSeq" id="WP_304377865.1">
    <property type="nucleotide sequence ID" value="NZ_JAUOZU010000014.1"/>
</dbReference>
<evidence type="ECO:0000313" key="2">
    <source>
        <dbReference type="EMBL" id="MDO6965935.1"/>
    </source>
</evidence>
<sequence>MNKTADLILTGGRIYTADPGGRWVEAVAVRGGRILAIGTAAEMKGLQGTDTETVDLAGRMVMPAFNDVHNHILLAGQSALYELQFPSSASVDEICDHVRNHASRMKPGQWVVGNAWGADMITALNKETSLAKLDAASPDNPVMLRDESMHNRWVNTVAMRIVGISDNVSPPPQGGFGRDPETGRLTGILIEAASGAVEFAADQAFTDEMRKASVKRAVEIANGLGITGFQEAATALPILQALADLDRAGELSGWAVGSLPLVQPGFLFGTAGDALLDVRHQYRTTHVKPNFTKLFLDGVPGAQTAAFHEAYLPDGAHPHGHRGEMLVEMPELIRMIDKSEKLGMALKIHCTGDLSVSTMLDAVEAVRHFNGPTTLRHQIAHASYIRPEDIKRFAELGVVADLCPMMWFPTAFLEGHKEVMGVERATAFWPIADLKNAGALIAGGSDWPVVPLPNPWIGIEGMVTRQNPFGDFPGVSLWAEQAIDLESAIRAYTINPATAMGIDDLTGSLEPGKSADLIILDQNVFDVPASRIGKTKVLTTYFEGRVVHQA</sequence>
<dbReference type="EMBL" id="JAUOZU010000014">
    <property type="protein sequence ID" value="MDO6965935.1"/>
    <property type="molecule type" value="Genomic_DNA"/>
</dbReference>
<dbReference type="PANTHER" id="PTHR22642:SF2">
    <property type="entry name" value="PROTEIN LONG AFTER FAR-RED 3"/>
    <property type="match status" value="1"/>
</dbReference>
<feature type="domain" description="Amidohydrolase 3" evidence="1">
    <location>
        <begin position="52"/>
        <end position="548"/>
    </location>
</feature>
<comment type="caution">
    <text evidence="2">The sequence shown here is derived from an EMBL/GenBank/DDBJ whole genome shotgun (WGS) entry which is preliminary data.</text>
</comment>
<dbReference type="InterPro" id="IPR013108">
    <property type="entry name" value="Amidohydro_3"/>
</dbReference>